<keyword evidence="2" id="KW-0812">Transmembrane</keyword>
<name>A0A7R9C1Z5_9CRUS</name>
<keyword evidence="2" id="KW-1133">Transmembrane helix</keyword>
<proteinExistence type="predicted"/>
<evidence type="ECO:0000256" key="1">
    <source>
        <dbReference type="SAM" id="MobiDB-lite"/>
    </source>
</evidence>
<evidence type="ECO:0000256" key="2">
    <source>
        <dbReference type="SAM" id="Phobius"/>
    </source>
</evidence>
<feature type="region of interest" description="Disordered" evidence="1">
    <location>
        <begin position="156"/>
        <end position="192"/>
    </location>
</feature>
<reference evidence="3" key="1">
    <citation type="submission" date="2020-11" db="EMBL/GenBank/DDBJ databases">
        <authorList>
            <person name="Tran Van P."/>
        </authorList>
    </citation>
    <scope>NUCLEOTIDE SEQUENCE</scope>
</reference>
<feature type="transmembrane region" description="Helical" evidence="2">
    <location>
        <begin position="51"/>
        <end position="76"/>
    </location>
</feature>
<feature type="transmembrane region" description="Helical" evidence="2">
    <location>
        <begin position="6"/>
        <end position="30"/>
    </location>
</feature>
<organism evidence="3">
    <name type="scientific">Notodromas monacha</name>
    <dbReference type="NCBI Taxonomy" id="399045"/>
    <lineage>
        <taxon>Eukaryota</taxon>
        <taxon>Metazoa</taxon>
        <taxon>Ecdysozoa</taxon>
        <taxon>Arthropoda</taxon>
        <taxon>Crustacea</taxon>
        <taxon>Oligostraca</taxon>
        <taxon>Ostracoda</taxon>
        <taxon>Podocopa</taxon>
        <taxon>Podocopida</taxon>
        <taxon>Cypridocopina</taxon>
        <taxon>Cypridoidea</taxon>
        <taxon>Cyprididae</taxon>
        <taxon>Notodromas</taxon>
    </lineage>
</organism>
<evidence type="ECO:0000313" key="4">
    <source>
        <dbReference type="Proteomes" id="UP000678499"/>
    </source>
</evidence>
<evidence type="ECO:0000313" key="3">
    <source>
        <dbReference type="EMBL" id="CAD7284765.1"/>
    </source>
</evidence>
<gene>
    <name evidence="3" type="ORF">NMOB1V02_LOCUS12369</name>
</gene>
<accession>A0A7R9C1Z5</accession>
<sequence>MKSDPSWVPSLAVATLAFVAFPVTLTTLLLSMIVDRPLACRLFNCPNWLRVIYWVIISLMLSPIPIFMGFAVYTVWKEYREESSDDGLKHTTQNGDSDKSDMDFRLHVMPRPPLPCRHRSSLNFPAAAVVARVVTAIGDGVVAICGEVDWDVEGASSRRDRPKLDTASVGEQAKGRLSRGKRLASGGGASRN</sequence>
<protein>
    <submittedName>
        <fullName evidence="3">Uncharacterized protein</fullName>
    </submittedName>
</protein>
<dbReference type="EMBL" id="CAJPEX010009651">
    <property type="protein sequence ID" value="CAG0924917.1"/>
    <property type="molecule type" value="Genomic_DNA"/>
</dbReference>
<dbReference type="Proteomes" id="UP000678499">
    <property type="component" value="Unassembled WGS sequence"/>
</dbReference>
<feature type="non-terminal residue" evidence="3">
    <location>
        <position position="192"/>
    </location>
</feature>
<dbReference type="AlphaFoldDB" id="A0A7R9C1Z5"/>
<dbReference type="EMBL" id="OA891688">
    <property type="protein sequence ID" value="CAD7284765.1"/>
    <property type="molecule type" value="Genomic_DNA"/>
</dbReference>
<keyword evidence="4" id="KW-1185">Reference proteome</keyword>
<keyword evidence="2" id="KW-0472">Membrane</keyword>